<dbReference type="AlphaFoldDB" id="A0A4C1Z9U0"/>
<protein>
    <submittedName>
        <fullName evidence="1">Uncharacterized protein</fullName>
    </submittedName>
</protein>
<keyword evidence="2" id="KW-1185">Reference proteome</keyword>
<dbReference type="EMBL" id="BGZK01001680">
    <property type="protein sequence ID" value="GBP84470.1"/>
    <property type="molecule type" value="Genomic_DNA"/>
</dbReference>
<reference evidence="1 2" key="1">
    <citation type="journal article" date="2019" name="Commun. Biol.">
        <title>The bagworm genome reveals a unique fibroin gene that provides high tensile strength.</title>
        <authorList>
            <person name="Kono N."/>
            <person name="Nakamura H."/>
            <person name="Ohtoshi R."/>
            <person name="Tomita M."/>
            <person name="Numata K."/>
            <person name="Arakawa K."/>
        </authorList>
    </citation>
    <scope>NUCLEOTIDE SEQUENCE [LARGE SCALE GENOMIC DNA]</scope>
</reference>
<sequence>MRCDSSRRRRARPAAPRPPAPMTILLFRLKGRGSIPHLFHVAPLQCRDLESSKSTECELEVTDDLCHRTPRADLTLPGRRMLRFESNQKLIVDWSAIGARTCYFPVRRQSVRRLCPLHAGPSHVKRSRQNNAVRLTNIGTIRKKKCLVYPTLVENTKNLKRHTLTRSQYLIFSSVTRHVKRTPVRPRARKQYFHSEKASVTHEYMKVKFITLSAGGAARVPGQPSGHLQFSFYRESEKKKKRKRKYPLPSSLLTHLLAATGPRTRALV</sequence>
<proteinExistence type="predicted"/>
<organism evidence="1 2">
    <name type="scientific">Eumeta variegata</name>
    <name type="common">Bagworm moth</name>
    <name type="synonym">Eumeta japonica</name>
    <dbReference type="NCBI Taxonomy" id="151549"/>
    <lineage>
        <taxon>Eukaryota</taxon>
        <taxon>Metazoa</taxon>
        <taxon>Ecdysozoa</taxon>
        <taxon>Arthropoda</taxon>
        <taxon>Hexapoda</taxon>
        <taxon>Insecta</taxon>
        <taxon>Pterygota</taxon>
        <taxon>Neoptera</taxon>
        <taxon>Endopterygota</taxon>
        <taxon>Lepidoptera</taxon>
        <taxon>Glossata</taxon>
        <taxon>Ditrysia</taxon>
        <taxon>Tineoidea</taxon>
        <taxon>Psychidae</taxon>
        <taxon>Oiketicinae</taxon>
        <taxon>Eumeta</taxon>
    </lineage>
</organism>
<evidence type="ECO:0000313" key="2">
    <source>
        <dbReference type="Proteomes" id="UP000299102"/>
    </source>
</evidence>
<gene>
    <name evidence="1" type="ORF">EVAR_67476_1</name>
</gene>
<accession>A0A4C1Z9U0</accession>
<evidence type="ECO:0000313" key="1">
    <source>
        <dbReference type="EMBL" id="GBP84470.1"/>
    </source>
</evidence>
<dbReference type="Proteomes" id="UP000299102">
    <property type="component" value="Unassembled WGS sequence"/>
</dbReference>
<comment type="caution">
    <text evidence="1">The sequence shown here is derived from an EMBL/GenBank/DDBJ whole genome shotgun (WGS) entry which is preliminary data.</text>
</comment>
<name>A0A4C1Z9U0_EUMVA</name>